<sequence length="101" mass="11473">MIIREKTPLNTFGDFIKVVVDIERNILSAGCELHIDCAEELEKDGSQLANLWGANAYSKTKQIDFVSLINIRPATGNRTMEIENPEIRKKVEVIIQNILFQ</sequence>
<evidence type="ECO:0000313" key="2">
    <source>
        <dbReference type="Proteomes" id="UP000178170"/>
    </source>
</evidence>
<reference evidence="1 2" key="1">
    <citation type="journal article" date="2016" name="Nat. Commun.">
        <title>Thousands of microbial genomes shed light on interconnected biogeochemical processes in an aquifer system.</title>
        <authorList>
            <person name="Anantharaman K."/>
            <person name="Brown C.T."/>
            <person name="Hug L.A."/>
            <person name="Sharon I."/>
            <person name="Castelle C.J."/>
            <person name="Probst A.J."/>
            <person name="Thomas B.C."/>
            <person name="Singh A."/>
            <person name="Wilkins M.J."/>
            <person name="Karaoz U."/>
            <person name="Brodie E.L."/>
            <person name="Williams K.H."/>
            <person name="Hubbard S.S."/>
            <person name="Banfield J.F."/>
        </authorList>
    </citation>
    <scope>NUCLEOTIDE SEQUENCE [LARGE SCALE GENOMIC DNA]</scope>
</reference>
<name>A0A1G2QWW0_9BACT</name>
<dbReference type="Pfam" id="PF18924">
    <property type="entry name" value="DUF5674"/>
    <property type="match status" value="1"/>
</dbReference>
<evidence type="ECO:0000313" key="1">
    <source>
        <dbReference type="EMBL" id="OHA64331.1"/>
    </source>
</evidence>
<proteinExistence type="predicted"/>
<gene>
    <name evidence="1" type="ORF">A2843_02520</name>
</gene>
<dbReference type="EMBL" id="MHTS01000017">
    <property type="protein sequence ID" value="OHA64331.1"/>
    <property type="molecule type" value="Genomic_DNA"/>
</dbReference>
<accession>A0A1G2QWW0</accession>
<comment type="caution">
    <text evidence="1">The sequence shown here is derived from an EMBL/GenBank/DDBJ whole genome shotgun (WGS) entry which is preliminary data.</text>
</comment>
<dbReference type="Proteomes" id="UP000178170">
    <property type="component" value="Unassembled WGS sequence"/>
</dbReference>
<dbReference type="AlphaFoldDB" id="A0A1G2QWW0"/>
<organism evidence="1 2">
    <name type="scientific">Candidatus Wildermuthbacteria bacterium RIFCSPHIGHO2_01_FULL_48_27b</name>
    <dbReference type="NCBI Taxonomy" id="1802447"/>
    <lineage>
        <taxon>Bacteria</taxon>
        <taxon>Candidatus Wildermuthiibacteriota</taxon>
    </lineage>
</organism>
<dbReference type="InterPro" id="IPR043731">
    <property type="entry name" value="DUF5674"/>
</dbReference>
<protein>
    <submittedName>
        <fullName evidence="1">Uncharacterized protein</fullName>
    </submittedName>
</protein>